<dbReference type="SUPFAM" id="SSF51735">
    <property type="entry name" value="NAD(P)-binding Rossmann-fold domains"/>
    <property type="match status" value="1"/>
</dbReference>
<proteinExistence type="predicted"/>
<gene>
    <name evidence="2" type="ORF">ACG00Y_18610</name>
</gene>
<reference evidence="2 3" key="1">
    <citation type="submission" date="2024-08" db="EMBL/GenBank/DDBJ databases">
        <authorList>
            <person name="Lu H."/>
        </authorList>
    </citation>
    <scope>NUCLEOTIDE SEQUENCE [LARGE SCALE GENOMIC DNA]</scope>
    <source>
        <strain evidence="2 3">LYH14W</strain>
    </source>
</reference>
<dbReference type="PANTHER" id="PTHR43245:SF13">
    <property type="entry name" value="UDP-D-APIOSE_UDP-D-XYLOSE SYNTHASE 2"/>
    <property type="match status" value="1"/>
</dbReference>
<feature type="domain" description="NAD-dependent epimerase/dehydratase" evidence="1">
    <location>
        <begin position="2"/>
        <end position="211"/>
    </location>
</feature>
<dbReference type="InterPro" id="IPR050177">
    <property type="entry name" value="Lipid_A_modif_metabolic_enz"/>
</dbReference>
<evidence type="ECO:0000313" key="2">
    <source>
        <dbReference type="EMBL" id="MFG6431939.1"/>
    </source>
</evidence>
<dbReference type="Gene3D" id="3.40.50.720">
    <property type="entry name" value="NAD(P)-binding Rossmann-like Domain"/>
    <property type="match status" value="1"/>
</dbReference>
<name>A0ABW7F5T6_9BURK</name>
<organism evidence="2 3">
    <name type="scientific">Pelomonas parva</name>
    <dbReference type="NCBI Taxonomy" id="3299032"/>
    <lineage>
        <taxon>Bacteria</taxon>
        <taxon>Pseudomonadati</taxon>
        <taxon>Pseudomonadota</taxon>
        <taxon>Betaproteobacteria</taxon>
        <taxon>Burkholderiales</taxon>
        <taxon>Sphaerotilaceae</taxon>
        <taxon>Roseateles</taxon>
    </lineage>
</organism>
<dbReference type="Pfam" id="PF01370">
    <property type="entry name" value="Epimerase"/>
    <property type="match status" value="1"/>
</dbReference>
<keyword evidence="3" id="KW-1185">Reference proteome</keyword>
<dbReference type="InterPro" id="IPR001509">
    <property type="entry name" value="Epimerase_deHydtase"/>
</dbReference>
<evidence type="ECO:0000313" key="3">
    <source>
        <dbReference type="Proteomes" id="UP001606210"/>
    </source>
</evidence>
<accession>A0ABW7F5T6</accession>
<evidence type="ECO:0000259" key="1">
    <source>
        <dbReference type="Pfam" id="PF01370"/>
    </source>
</evidence>
<dbReference type="Proteomes" id="UP001606210">
    <property type="component" value="Unassembled WGS sequence"/>
</dbReference>
<dbReference type="RefSeq" id="WP_394481413.1">
    <property type="nucleotide sequence ID" value="NZ_JBIGHV010000007.1"/>
</dbReference>
<protein>
    <submittedName>
        <fullName evidence="2">NAD-dependent epimerase/dehydratase family protein</fullName>
    </submittedName>
</protein>
<dbReference type="InterPro" id="IPR036291">
    <property type="entry name" value="NAD(P)-bd_dom_sf"/>
</dbReference>
<dbReference type="EMBL" id="JBIGHV010000007">
    <property type="protein sequence ID" value="MFG6431939.1"/>
    <property type="molecule type" value="Genomic_DNA"/>
</dbReference>
<sequence length="295" mass="33116">MILLTGATGFLGSRLLEQLLQRGDRVVAAKRSTSGLNRIQHCIDHPSLELFNVDAEDPRVLFERHCIDTIIHTATEYGRGAAPLYSILNANLLLPLRLAELGIQGGVKCFINTDSFFNKGGNSYSNLLNYSLSKKSLLAWLDKLAGDLKIINVVLEHIYGTDDSESKFVEHVVRKVGIEQVPNIALTHGHQRRDFVYLDDVVQAYLKLVDYGRTQEFRLETFELGTGQATQVRDFVTLVKDLSHSPTTLGFGDVAYRPDEIMCSTADITRLERLGWKPSVPLADGLRRILDTYRR</sequence>
<dbReference type="PANTHER" id="PTHR43245">
    <property type="entry name" value="BIFUNCTIONAL POLYMYXIN RESISTANCE PROTEIN ARNA"/>
    <property type="match status" value="1"/>
</dbReference>
<comment type="caution">
    <text evidence="2">The sequence shown here is derived from an EMBL/GenBank/DDBJ whole genome shotgun (WGS) entry which is preliminary data.</text>
</comment>